<keyword evidence="2" id="KW-1185">Reference proteome</keyword>
<dbReference type="AlphaFoldDB" id="A0A1Y2B640"/>
<dbReference type="EMBL" id="MCGO01000085">
    <property type="protein sequence ID" value="ORY29947.1"/>
    <property type="molecule type" value="Genomic_DNA"/>
</dbReference>
<accession>A0A1Y2B640</accession>
<gene>
    <name evidence="1" type="ORF">BCR33DRAFT_572729</name>
</gene>
<organism evidence="1 2">
    <name type="scientific">Rhizoclosmatium globosum</name>
    <dbReference type="NCBI Taxonomy" id="329046"/>
    <lineage>
        <taxon>Eukaryota</taxon>
        <taxon>Fungi</taxon>
        <taxon>Fungi incertae sedis</taxon>
        <taxon>Chytridiomycota</taxon>
        <taxon>Chytridiomycota incertae sedis</taxon>
        <taxon>Chytridiomycetes</taxon>
        <taxon>Chytridiales</taxon>
        <taxon>Chytriomycetaceae</taxon>
        <taxon>Rhizoclosmatium</taxon>
    </lineage>
</organism>
<reference evidence="1 2" key="1">
    <citation type="submission" date="2016-07" db="EMBL/GenBank/DDBJ databases">
        <title>Pervasive Adenine N6-methylation of Active Genes in Fungi.</title>
        <authorList>
            <consortium name="DOE Joint Genome Institute"/>
            <person name="Mondo S.J."/>
            <person name="Dannebaum R.O."/>
            <person name="Kuo R.C."/>
            <person name="Labutti K."/>
            <person name="Haridas S."/>
            <person name="Kuo A."/>
            <person name="Salamov A."/>
            <person name="Ahrendt S.R."/>
            <person name="Lipzen A."/>
            <person name="Sullivan W."/>
            <person name="Andreopoulos W.B."/>
            <person name="Clum A."/>
            <person name="Lindquist E."/>
            <person name="Daum C."/>
            <person name="Ramamoorthy G.K."/>
            <person name="Gryganskyi A."/>
            <person name="Culley D."/>
            <person name="Magnuson J.K."/>
            <person name="James T.Y."/>
            <person name="O'Malley M.A."/>
            <person name="Stajich J.E."/>
            <person name="Spatafora J.W."/>
            <person name="Visel A."/>
            <person name="Grigoriev I.V."/>
        </authorList>
    </citation>
    <scope>NUCLEOTIDE SEQUENCE [LARGE SCALE GENOMIC DNA]</scope>
    <source>
        <strain evidence="1 2">JEL800</strain>
    </source>
</reference>
<comment type="caution">
    <text evidence="1">The sequence shown here is derived from an EMBL/GenBank/DDBJ whole genome shotgun (WGS) entry which is preliminary data.</text>
</comment>
<dbReference type="Proteomes" id="UP000193642">
    <property type="component" value="Unassembled WGS sequence"/>
</dbReference>
<sequence>MFELTLFLYMDSLVSPSWSIPVDTAQAKNKKPKSRSTIISYPFLDSSRSSALFLRLPIFLGVLILSHDSFHSQCLTQP</sequence>
<evidence type="ECO:0000313" key="2">
    <source>
        <dbReference type="Proteomes" id="UP000193642"/>
    </source>
</evidence>
<protein>
    <submittedName>
        <fullName evidence="1">Uncharacterized protein</fullName>
    </submittedName>
</protein>
<proteinExistence type="predicted"/>
<evidence type="ECO:0000313" key="1">
    <source>
        <dbReference type="EMBL" id="ORY29947.1"/>
    </source>
</evidence>
<name>A0A1Y2B640_9FUNG</name>